<feature type="coiled-coil region" evidence="2">
    <location>
        <begin position="419"/>
        <end position="446"/>
    </location>
</feature>
<dbReference type="SUPFAM" id="SSF56954">
    <property type="entry name" value="Outer membrane efflux proteins (OEP)"/>
    <property type="match status" value="1"/>
</dbReference>
<sequence length="536" mass="59313">MRLRGFYANDGQKWSMHMAIMNDKMESGGRCMLLAASALALMVGTAPMSWAQTATGSQATAPRGVISMGLSEFVARLRASNKTILSKKSEADVAATGIDRAAGAFQPIGSASVMRGMSRQKNTFEEELTRQGLGVYEREGNDFSVGVTQLVPMTGAKLEGKVSLSRSLTNTDRLDPLRPSDAYNNRSVASLSLTQPLARDAGGEVTEARLNVARLDTTAAELTQRDTETSVVAEAIVAYYELVAAQLRVTSEAEKIRTGERLLNEAQNLHRMGRLSESDISEVENALARYKASHSEALQNQKERENRLRTMLLLDDAKQGIRASDALPTVENKPVDADATLRIALERREDFQMRKVQVEREGIQLAYSKNQTLPRIDLVGSYGLNGLEYTANSALAANRMSDYPSWTLGLQFSAPLGSNRQAESDLKAAQLRREEALLNLKAVEVQIANDIDTTLGMRKSMAERWNLWDQVQKRETRQLAVERSKFAEGRSDMREILLREERVVNAGLSLREQQVGFARAQTLFEAAQGTLMDRFR</sequence>
<evidence type="ECO:0000256" key="1">
    <source>
        <dbReference type="ARBA" id="ARBA00007613"/>
    </source>
</evidence>
<keyword evidence="4" id="KW-1185">Reference proteome</keyword>
<protein>
    <recommendedName>
        <fullName evidence="5">Outer membrane efflux protein</fullName>
    </recommendedName>
</protein>
<dbReference type="PANTHER" id="PTHR30203:SF30">
    <property type="entry name" value="OUTER MEMBRANE PROTEIN-RELATED"/>
    <property type="match status" value="1"/>
</dbReference>
<dbReference type="Pfam" id="PF02321">
    <property type="entry name" value="OEP"/>
    <property type="match status" value="1"/>
</dbReference>
<accession>A0ABQ0C4Q2</accession>
<comment type="similarity">
    <text evidence="1">Belongs to the outer membrane factor (OMF) (TC 1.B.17) family.</text>
</comment>
<dbReference type="PANTHER" id="PTHR30203">
    <property type="entry name" value="OUTER MEMBRANE CATION EFFLUX PROTEIN"/>
    <property type="match status" value="1"/>
</dbReference>
<dbReference type="InterPro" id="IPR010131">
    <property type="entry name" value="MdtP/NodT-like"/>
</dbReference>
<reference evidence="3 4" key="1">
    <citation type="submission" date="2024-05" db="EMBL/GenBank/DDBJ databases">
        <authorList>
            <consortium name="Candidatus Magnetaquicoccaceae bacterium FCR-1 genome sequencing consortium"/>
            <person name="Shimoshige H."/>
            <person name="Shimamura S."/>
            <person name="Taoka A."/>
            <person name="Kobayashi H."/>
            <person name="Maekawa T."/>
        </authorList>
    </citation>
    <scope>NUCLEOTIDE SEQUENCE [LARGE SCALE GENOMIC DNA]</scope>
    <source>
        <strain evidence="3 4">FCR-1</strain>
    </source>
</reference>
<evidence type="ECO:0000256" key="2">
    <source>
        <dbReference type="SAM" id="Coils"/>
    </source>
</evidence>
<gene>
    <name evidence="3" type="ORF">SIID45300_00154</name>
</gene>
<dbReference type="Proteomes" id="UP001628193">
    <property type="component" value="Unassembled WGS sequence"/>
</dbReference>
<evidence type="ECO:0000313" key="3">
    <source>
        <dbReference type="EMBL" id="GAB0055856.1"/>
    </source>
</evidence>
<reference evidence="3 4" key="2">
    <citation type="submission" date="2024-09" db="EMBL/GenBank/DDBJ databases">
        <title>Draft genome sequence of Candidatus Magnetaquicoccaceae bacterium FCR-1.</title>
        <authorList>
            <person name="Shimoshige H."/>
            <person name="Shimamura S."/>
            <person name="Taoka A."/>
            <person name="Kobayashi H."/>
            <person name="Maekawa T."/>
        </authorList>
    </citation>
    <scope>NUCLEOTIDE SEQUENCE [LARGE SCALE GENOMIC DNA]</scope>
    <source>
        <strain evidence="3 4">FCR-1</strain>
    </source>
</reference>
<evidence type="ECO:0000313" key="4">
    <source>
        <dbReference type="Proteomes" id="UP001628193"/>
    </source>
</evidence>
<dbReference type="Gene3D" id="1.20.1600.10">
    <property type="entry name" value="Outer membrane efflux proteins (OEP)"/>
    <property type="match status" value="1"/>
</dbReference>
<proteinExistence type="inferred from homology"/>
<dbReference type="InterPro" id="IPR003423">
    <property type="entry name" value="OMP_efflux"/>
</dbReference>
<comment type="caution">
    <text evidence="3">The sequence shown here is derived from an EMBL/GenBank/DDBJ whole genome shotgun (WGS) entry which is preliminary data.</text>
</comment>
<name>A0ABQ0C4Q2_9PROT</name>
<organism evidence="3 4">
    <name type="scientific">Candidatus Magnetaquiglobus chichijimensis</name>
    <dbReference type="NCBI Taxonomy" id="3141448"/>
    <lineage>
        <taxon>Bacteria</taxon>
        <taxon>Pseudomonadati</taxon>
        <taxon>Pseudomonadota</taxon>
        <taxon>Magnetococcia</taxon>
        <taxon>Magnetococcales</taxon>
        <taxon>Candidatus Magnetaquicoccaceae</taxon>
        <taxon>Candidatus Magnetaquiglobus</taxon>
    </lineage>
</organism>
<keyword evidence="2" id="KW-0175">Coiled coil</keyword>
<dbReference type="EMBL" id="BAAFGK010000001">
    <property type="protein sequence ID" value="GAB0055856.1"/>
    <property type="molecule type" value="Genomic_DNA"/>
</dbReference>
<evidence type="ECO:0008006" key="5">
    <source>
        <dbReference type="Google" id="ProtNLM"/>
    </source>
</evidence>